<protein>
    <submittedName>
        <fullName evidence="2">Uncharacterized protein</fullName>
    </submittedName>
</protein>
<keyword evidence="1" id="KW-0175">Coiled coil</keyword>
<sequence length="470" mass="50174">MTKGSMGVAVRYPANEFILRENAKRLVNAGVEAQRLKRDNPYLQETLRRLEQIQAEARQTMSEVSAHNERRLAALHGATRKNDRRLLDQMHQLLPRIEQRTRYRAEAPSHKESRQLVLATREAIAREEAIEQHAKDLPDSLAAVVRPSPGGVASRLDCSSRGGAGSFSLIGSSAFEKAAEIQSTADLNTTRALDQRYFKTDFVATAESLALPYIEAVLATLHENVATQFLDKLGAGELGREVADGLERLREGVGASITLARNIPLAGAVTDALNVTVPDAAVTVLQDFAHPAKMALDAVVAHLPAHGLFAAAASVQSLAMPVTKLIQPLASLAALLSRYPQIDAMHALSQRLRAGGACRDAAFQIVDKWENGLVDKIGAGNPLSAFITAMKSVCGEKPGDRTEGPAQLLWTAAQSSPTGKSADRDEALLVLATLFGGGNAASGVDEAVAAAVSDQASGIAAIDRRIERLL</sequence>
<dbReference type="GeneID" id="95548168"/>
<dbReference type="RefSeq" id="WP_139831190.1">
    <property type="nucleotide sequence ID" value="NZ_BSQD01000012.1"/>
</dbReference>
<keyword evidence="3" id="KW-1185">Reference proteome</keyword>
<gene>
    <name evidence="2" type="ORF">SAMN06295900_112168</name>
</gene>
<feature type="coiled-coil region" evidence="1">
    <location>
        <begin position="43"/>
        <end position="70"/>
    </location>
</feature>
<dbReference type="AlphaFoldDB" id="A0A1X7FXX6"/>
<evidence type="ECO:0000313" key="3">
    <source>
        <dbReference type="Proteomes" id="UP000192911"/>
    </source>
</evidence>
<reference evidence="3" key="1">
    <citation type="submission" date="2017-04" db="EMBL/GenBank/DDBJ databases">
        <authorList>
            <person name="Varghese N."/>
            <person name="Submissions S."/>
        </authorList>
    </citation>
    <scope>NUCLEOTIDE SEQUENCE [LARGE SCALE GENOMIC DNA]</scope>
    <source>
        <strain evidence="3">Ballard 720</strain>
    </source>
</reference>
<accession>A0A1X7FXX6</accession>
<evidence type="ECO:0000313" key="2">
    <source>
        <dbReference type="EMBL" id="SMF60787.1"/>
    </source>
</evidence>
<proteinExistence type="predicted"/>
<dbReference type="Proteomes" id="UP000192911">
    <property type="component" value="Unassembled WGS sequence"/>
</dbReference>
<evidence type="ECO:0000256" key="1">
    <source>
        <dbReference type="SAM" id="Coils"/>
    </source>
</evidence>
<dbReference type="EMBL" id="FXAH01000012">
    <property type="protein sequence ID" value="SMF60787.1"/>
    <property type="molecule type" value="Genomic_DNA"/>
</dbReference>
<name>A0A1X7FXX6_TRICW</name>
<organism evidence="2 3">
    <name type="scientific">Trinickia caryophylli</name>
    <name type="common">Paraburkholderia caryophylli</name>
    <dbReference type="NCBI Taxonomy" id="28094"/>
    <lineage>
        <taxon>Bacteria</taxon>
        <taxon>Pseudomonadati</taxon>
        <taxon>Pseudomonadota</taxon>
        <taxon>Betaproteobacteria</taxon>
        <taxon>Burkholderiales</taxon>
        <taxon>Burkholderiaceae</taxon>
        <taxon>Trinickia</taxon>
    </lineage>
</organism>